<feature type="active site" description="Proton acceptor" evidence="5">
    <location>
        <position position="427"/>
    </location>
</feature>
<feature type="compositionally biased region" description="Acidic residues" evidence="6">
    <location>
        <begin position="638"/>
        <end position="652"/>
    </location>
</feature>
<evidence type="ECO:0000256" key="3">
    <source>
        <dbReference type="ARBA" id="ARBA00022963"/>
    </source>
</evidence>
<evidence type="ECO:0000256" key="7">
    <source>
        <dbReference type="SAM" id="Phobius"/>
    </source>
</evidence>
<evidence type="ECO:0000256" key="4">
    <source>
        <dbReference type="ARBA" id="ARBA00023098"/>
    </source>
</evidence>
<comment type="caution">
    <text evidence="9">The sequence shown here is derived from an EMBL/GenBank/DDBJ whole genome shotgun (WGS) entry which is preliminary data.</text>
</comment>
<dbReference type="GO" id="GO:0006641">
    <property type="term" value="P:triglyceride metabolic process"/>
    <property type="evidence" value="ECO:0007669"/>
    <property type="project" value="UniProtKB-ARBA"/>
</dbReference>
<feature type="domain" description="PNPLA" evidence="8">
    <location>
        <begin position="249"/>
        <end position="440"/>
    </location>
</feature>
<proteinExistence type="inferred from homology"/>
<dbReference type="GO" id="GO:0004806">
    <property type="term" value="F:triacylglycerol lipase activity"/>
    <property type="evidence" value="ECO:0007669"/>
    <property type="project" value="InterPro"/>
</dbReference>
<keyword evidence="2 5" id="KW-0378">Hydrolase</keyword>
<dbReference type="Pfam" id="PF01734">
    <property type="entry name" value="Patatin"/>
    <property type="match status" value="1"/>
</dbReference>
<dbReference type="PROSITE" id="PS51635">
    <property type="entry name" value="PNPLA"/>
    <property type="match status" value="1"/>
</dbReference>
<feature type="compositionally biased region" description="Polar residues" evidence="6">
    <location>
        <begin position="590"/>
        <end position="613"/>
    </location>
</feature>
<dbReference type="GO" id="GO:0016042">
    <property type="term" value="P:lipid catabolic process"/>
    <property type="evidence" value="ECO:0007669"/>
    <property type="project" value="UniProtKB-UniRule"/>
</dbReference>
<accession>A0A642VBN4</accession>
<evidence type="ECO:0000256" key="6">
    <source>
        <dbReference type="SAM" id="MobiDB-lite"/>
    </source>
</evidence>
<dbReference type="PANTHER" id="PTHR14226">
    <property type="entry name" value="NEUROPATHY TARGET ESTERASE/SWISS CHEESE D.MELANOGASTER"/>
    <property type="match status" value="1"/>
</dbReference>
<evidence type="ECO:0000256" key="5">
    <source>
        <dbReference type="PROSITE-ProRule" id="PRU01161"/>
    </source>
</evidence>
<keyword evidence="4 5" id="KW-0443">Lipid metabolism</keyword>
<evidence type="ECO:0000256" key="2">
    <source>
        <dbReference type="ARBA" id="ARBA00022801"/>
    </source>
</evidence>
<comment type="similarity">
    <text evidence="1">Belongs to the PLPL family.</text>
</comment>
<evidence type="ECO:0000256" key="1">
    <source>
        <dbReference type="ARBA" id="ARBA00006104"/>
    </source>
</evidence>
<name>A0A642VBN4_9ASCO</name>
<dbReference type="VEuPathDB" id="FungiDB:TRICI_002788"/>
<keyword evidence="10" id="KW-1185">Reference proteome</keyword>
<evidence type="ECO:0000259" key="8">
    <source>
        <dbReference type="PROSITE" id="PS51635"/>
    </source>
</evidence>
<dbReference type="Gene3D" id="3.40.1090.10">
    <property type="entry name" value="Cytosolic phospholipase A2 catalytic domain"/>
    <property type="match status" value="2"/>
</dbReference>
<evidence type="ECO:0000313" key="10">
    <source>
        <dbReference type="Proteomes" id="UP000761534"/>
    </source>
</evidence>
<dbReference type="OrthoDB" id="15478at2759"/>
<dbReference type="InterPro" id="IPR021771">
    <property type="entry name" value="Triacylglycerol_lipase_N"/>
</dbReference>
<feature type="transmembrane region" description="Helical" evidence="7">
    <location>
        <begin position="76"/>
        <end position="105"/>
    </location>
</feature>
<dbReference type="CDD" id="cd07232">
    <property type="entry name" value="Pat_PLPL"/>
    <property type="match status" value="1"/>
</dbReference>
<keyword evidence="7" id="KW-0812">Transmembrane</keyword>
<dbReference type="Proteomes" id="UP000761534">
    <property type="component" value="Unassembled WGS sequence"/>
</dbReference>
<feature type="compositionally biased region" description="Polar residues" evidence="6">
    <location>
        <begin position="621"/>
        <end position="637"/>
    </location>
</feature>
<organism evidence="9 10">
    <name type="scientific">Trichomonascus ciferrii</name>
    <dbReference type="NCBI Taxonomy" id="44093"/>
    <lineage>
        <taxon>Eukaryota</taxon>
        <taxon>Fungi</taxon>
        <taxon>Dikarya</taxon>
        <taxon>Ascomycota</taxon>
        <taxon>Saccharomycotina</taxon>
        <taxon>Dipodascomycetes</taxon>
        <taxon>Dipodascales</taxon>
        <taxon>Trichomonascaceae</taxon>
        <taxon>Trichomonascus</taxon>
        <taxon>Trichomonascus ciferrii complex</taxon>
    </lineage>
</organism>
<dbReference type="InterPro" id="IPR050301">
    <property type="entry name" value="NTE"/>
</dbReference>
<keyword evidence="3 5" id="KW-0442">Lipid degradation</keyword>
<dbReference type="PANTHER" id="PTHR14226:SF66">
    <property type="entry name" value="TRIACYLGLYCEROL LIPASE PTL2"/>
    <property type="match status" value="1"/>
</dbReference>
<feature type="short sequence motif" description="GXSXG" evidence="5">
    <location>
        <begin position="280"/>
        <end position="284"/>
    </location>
</feature>
<feature type="active site" description="Nucleophile" evidence="5">
    <location>
        <position position="282"/>
    </location>
</feature>
<protein>
    <recommendedName>
        <fullName evidence="8">PNPLA domain-containing protein</fullName>
    </recommendedName>
</protein>
<dbReference type="InterPro" id="IPR016035">
    <property type="entry name" value="Acyl_Trfase/lysoPLipase"/>
</dbReference>
<reference evidence="9" key="1">
    <citation type="journal article" date="2019" name="G3 (Bethesda)">
        <title>Genome Assemblies of Two Rare Opportunistic Yeast Pathogens: Diutina rugosa (syn. Candida rugosa) and Trichomonascus ciferrii (syn. Candida ciferrii).</title>
        <authorList>
            <person name="Mixao V."/>
            <person name="Saus E."/>
            <person name="Hansen A.P."/>
            <person name="Lass-Florl C."/>
            <person name="Gabaldon T."/>
        </authorList>
    </citation>
    <scope>NUCLEOTIDE SEQUENCE</scope>
    <source>
        <strain evidence="9">CBS 4856</strain>
    </source>
</reference>
<dbReference type="Pfam" id="PF11815">
    <property type="entry name" value="DUF3336"/>
    <property type="match status" value="1"/>
</dbReference>
<sequence length="652" mass="74399">MSGSEENPFKQNYANREHLRDFALAIDESTESEYITSMADWAPVNRRIHNPKQRRKSKAHHDFGVGWGYTILRWPALVMILLWVGLLAIIYALVRVYVALYEYLVTWRGKRRQLREHLRNADSYDDWVKHAKVMDDFLGFSPWKDEPKFSMYDYKTVSRIVKSLKELVAQDKAEEIATVLQGCVKHNFAGTQDTPLYSQTYYGTKNLVHEYNDVLVKSLDLLATTNKLSKQSKRILFKSFSKNFGKSALCLSGGATFTYRHFGVVKALLENNLLPNIISGTSGGGLVAALACTRTNAELSQILVPELADRLTACWEPFPAWAVRMYKTGARFDSLDWAERCSWFTMGSLTFKEAYERTGKILNISTVPADSNSPVILCNYITSPDCVIWSALLASAAVPGILNPVVLMMKTKEGRLVPYSFGNKWKDGSLRTDIPVQALNMYFNVNFTIVSQVNPHISLFVYAPRGTVGRPVSHRKGKGWRGGFLGSAIEDLVKLEIRKWLKLMRNLNLIPRLMDQDWSSVWLQRFDGTVTLWPKIRLTDFWNILSDPSQEKLGSMIKSGERCTFPKILFIQHQINIERAIERGRRFNSNRRTPQPSSKKQSANKYQLLSTPENEIPEVYHSSSSTDQRTLWANSNNDDYETTDDDTDDGLF</sequence>
<dbReference type="EMBL" id="SWFS01000189">
    <property type="protein sequence ID" value="KAA8914952.1"/>
    <property type="molecule type" value="Genomic_DNA"/>
</dbReference>
<keyword evidence="7" id="KW-0472">Membrane</keyword>
<gene>
    <name evidence="9" type="ORF">TRICI_002788</name>
</gene>
<evidence type="ECO:0000313" key="9">
    <source>
        <dbReference type="EMBL" id="KAA8914952.1"/>
    </source>
</evidence>
<comment type="caution">
    <text evidence="5">Lacks conserved residue(s) required for the propagation of feature annotation.</text>
</comment>
<keyword evidence="7" id="KW-1133">Transmembrane helix</keyword>
<dbReference type="InterPro" id="IPR002641">
    <property type="entry name" value="PNPLA_dom"/>
</dbReference>
<dbReference type="AlphaFoldDB" id="A0A642VBN4"/>
<feature type="region of interest" description="Disordered" evidence="6">
    <location>
        <begin position="583"/>
        <end position="652"/>
    </location>
</feature>
<dbReference type="SUPFAM" id="SSF52151">
    <property type="entry name" value="FabD/lysophospholipase-like"/>
    <property type="match status" value="1"/>
</dbReference>